<feature type="domain" description="Beta-lactamase-related" evidence="2">
    <location>
        <begin position="30"/>
        <end position="354"/>
    </location>
</feature>
<dbReference type="PANTHER" id="PTHR46825">
    <property type="entry name" value="D-ALANYL-D-ALANINE-CARBOXYPEPTIDASE/ENDOPEPTIDASE AMPH"/>
    <property type="match status" value="1"/>
</dbReference>
<dbReference type="PANTHER" id="PTHR46825:SF9">
    <property type="entry name" value="BETA-LACTAMASE-RELATED DOMAIN-CONTAINING PROTEIN"/>
    <property type="match status" value="1"/>
</dbReference>
<feature type="signal peptide" evidence="1">
    <location>
        <begin position="1"/>
        <end position="20"/>
    </location>
</feature>
<evidence type="ECO:0000313" key="3">
    <source>
        <dbReference type="EMBL" id="GGJ36790.1"/>
    </source>
</evidence>
<dbReference type="Pfam" id="PF00144">
    <property type="entry name" value="Beta-lactamase"/>
    <property type="match status" value="1"/>
</dbReference>
<accession>A0ABQ2CZN9</accession>
<gene>
    <name evidence="3" type="ORF">GCM10008938_23590</name>
</gene>
<dbReference type="Gene3D" id="3.40.710.10">
    <property type="entry name" value="DD-peptidase/beta-lactamase superfamily"/>
    <property type="match status" value="1"/>
</dbReference>
<keyword evidence="4" id="KW-1185">Reference proteome</keyword>
<protein>
    <recommendedName>
        <fullName evidence="2">Beta-lactamase-related domain-containing protein</fullName>
    </recommendedName>
</protein>
<dbReference type="InterPro" id="IPR012338">
    <property type="entry name" value="Beta-lactam/transpept-like"/>
</dbReference>
<evidence type="ECO:0000256" key="1">
    <source>
        <dbReference type="SAM" id="SignalP"/>
    </source>
</evidence>
<dbReference type="SUPFAM" id="SSF56601">
    <property type="entry name" value="beta-lactamase/transpeptidase-like"/>
    <property type="match status" value="1"/>
</dbReference>
<evidence type="ECO:0000259" key="2">
    <source>
        <dbReference type="Pfam" id="PF00144"/>
    </source>
</evidence>
<dbReference type="Proteomes" id="UP000632222">
    <property type="component" value="Unassembled WGS sequence"/>
</dbReference>
<feature type="chain" id="PRO_5045747241" description="Beta-lactamase-related domain-containing protein" evidence="1">
    <location>
        <begin position="21"/>
        <end position="372"/>
    </location>
</feature>
<evidence type="ECO:0000313" key="4">
    <source>
        <dbReference type="Proteomes" id="UP000632222"/>
    </source>
</evidence>
<reference evidence="4" key="1">
    <citation type="journal article" date="2019" name="Int. J. Syst. Evol. Microbiol.">
        <title>The Global Catalogue of Microorganisms (GCM) 10K type strain sequencing project: providing services to taxonomists for standard genome sequencing and annotation.</title>
        <authorList>
            <consortium name="The Broad Institute Genomics Platform"/>
            <consortium name="The Broad Institute Genome Sequencing Center for Infectious Disease"/>
            <person name="Wu L."/>
            <person name="Ma J."/>
        </authorList>
    </citation>
    <scope>NUCLEOTIDE SEQUENCE [LARGE SCALE GENOMIC DNA]</scope>
    <source>
        <strain evidence="4">JCM 14370</strain>
    </source>
</reference>
<name>A0ABQ2CZN9_9DEIO</name>
<organism evidence="3 4">
    <name type="scientific">Deinococcus roseus</name>
    <dbReference type="NCBI Taxonomy" id="392414"/>
    <lineage>
        <taxon>Bacteria</taxon>
        <taxon>Thermotogati</taxon>
        <taxon>Deinococcota</taxon>
        <taxon>Deinococci</taxon>
        <taxon>Deinococcales</taxon>
        <taxon>Deinococcaceae</taxon>
        <taxon>Deinococcus</taxon>
    </lineage>
</organism>
<dbReference type="RefSeq" id="WP_189002882.1">
    <property type="nucleotide sequence ID" value="NZ_BMOD01000007.1"/>
</dbReference>
<keyword evidence="1" id="KW-0732">Signal</keyword>
<comment type="caution">
    <text evidence="3">The sequence shown here is derived from an EMBL/GenBank/DDBJ whole genome shotgun (WGS) entry which is preliminary data.</text>
</comment>
<sequence>MKSVFFLPLTVALFGPVVHAQFANPWNTQMSRLVTQHNLPSLSVVLFDDQKVLGQGVGGVRKIGTPEKVTVTDVHHLGSISKSFTATLLGVLVEQKKLGFQSTLKELFPKLTIHPDLQNITLDQLLSHRSGLMANLPDNMDWWDNTIPLQERRDDVLKTVLGTPPFRKPGTVFLYSNVGYALAAMAAEKATGQTYSQLLQQHIFGPLHMNSCSVGFTWDTRTVSQPWPHKMDGGKAVAVLPVFPTAANGKVLAGNTEAINGADNVRCSLPDLAKYLQAHMNGQNGQDSILKASTFQELHKDHHGDKYAYGWNVYKDQRGTFFTHDGSNTLNYASMWILPEKRLGVVVTSNIGEVAAEAVHQGVNLAFDALLK</sequence>
<dbReference type="InterPro" id="IPR050491">
    <property type="entry name" value="AmpC-like"/>
</dbReference>
<dbReference type="EMBL" id="BMOD01000007">
    <property type="protein sequence ID" value="GGJ36790.1"/>
    <property type="molecule type" value="Genomic_DNA"/>
</dbReference>
<dbReference type="InterPro" id="IPR001466">
    <property type="entry name" value="Beta-lactam-related"/>
</dbReference>
<proteinExistence type="predicted"/>